<feature type="short sequence motif" description="Histidine triad motif" evidence="2 3">
    <location>
        <begin position="100"/>
        <end position="104"/>
    </location>
</feature>
<evidence type="ECO:0000256" key="3">
    <source>
        <dbReference type="PROSITE-ProRule" id="PRU00464"/>
    </source>
</evidence>
<dbReference type="Pfam" id="PF01230">
    <property type="entry name" value="HIT"/>
    <property type="match status" value="1"/>
</dbReference>
<dbReference type="PANTHER" id="PTHR46648:SF1">
    <property type="entry name" value="ADENOSINE 5'-MONOPHOSPHORAMIDASE HNT1"/>
    <property type="match status" value="1"/>
</dbReference>
<protein>
    <submittedName>
        <fullName evidence="5">HIT family protein</fullName>
    </submittedName>
</protein>
<feature type="active site" description="Tele-AMP-histidine intermediate" evidence="1">
    <location>
        <position position="102"/>
    </location>
</feature>
<evidence type="ECO:0000259" key="4">
    <source>
        <dbReference type="PROSITE" id="PS51084"/>
    </source>
</evidence>
<accession>A0A7C4ATH8</accession>
<dbReference type="InterPro" id="IPR001310">
    <property type="entry name" value="Histidine_triad_HIT"/>
</dbReference>
<evidence type="ECO:0000256" key="1">
    <source>
        <dbReference type="PIRSR" id="PIRSR601310-1"/>
    </source>
</evidence>
<dbReference type="GO" id="GO:0009117">
    <property type="term" value="P:nucleotide metabolic process"/>
    <property type="evidence" value="ECO:0007669"/>
    <property type="project" value="TreeGrafter"/>
</dbReference>
<reference evidence="5" key="1">
    <citation type="journal article" date="2020" name="mSystems">
        <title>Genome- and Community-Level Interaction Insights into Carbon Utilization and Element Cycling Functions of Hydrothermarchaeota in Hydrothermal Sediment.</title>
        <authorList>
            <person name="Zhou Z."/>
            <person name="Liu Y."/>
            <person name="Xu W."/>
            <person name="Pan J."/>
            <person name="Luo Z.H."/>
            <person name="Li M."/>
        </authorList>
    </citation>
    <scope>NUCLEOTIDE SEQUENCE [LARGE SCALE GENOMIC DNA]</scope>
    <source>
        <strain evidence="5">SpSt-769</strain>
    </source>
</reference>
<organism evidence="5">
    <name type="scientific">Desulfomonile tiedjei</name>
    <dbReference type="NCBI Taxonomy" id="2358"/>
    <lineage>
        <taxon>Bacteria</taxon>
        <taxon>Pseudomonadati</taxon>
        <taxon>Thermodesulfobacteriota</taxon>
        <taxon>Desulfomonilia</taxon>
        <taxon>Desulfomonilales</taxon>
        <taxon>Desulfomonilaceae</taxon>
        <taxon>Desulfomonile</taxon>
    </lineage>
</organism>
<dbReference type="InterPro" id="IPR036265">
    <property type="entry name" value="HIT-like_sf"/>
</dbReference>
<sequence>MNVRSDCIFCKIVAGDIPCTKVFEDDLVLSFMDICPLNKGHLLVVPREHFETILDIPPALYGHMASVVCRIAKAVQDALAPEGMNLMQLNGRAGNQVVPHVHMHLVPRWNGDGLTICGWEPVQGDAAEIASAADLIRSRLLG</sequence>
<dbReference type="EMBL" id="DTGT01000444">
    <property type="protein sequence ID" value="HGH62308.1"/>
    <property type="molecule type" value="Genomic_DNA"/>
</dbReference>
<proteinExistence type="predicted"/>
<dbReference type="PROSITE" id="PS51084">
    <property type="entry name" value="HIT_2"/>
    <property type="match status" value="1"/>
</dbReference>
<comment type="caution">
    <text evidence="5">The sequence shown here is derived from an EMBL/GenBank/DDBJ whole genome shotgun (WGS) entry which is preliminary data.</text>
</comment>
<dbReference type="CDD" id="cd01277">
    <property type="entry name" value="HINT_subgroup"/>
    <property type="match status" value="1"/>
</dbReference>
<name>A0A7C4ATH8_9BACT</name>
<evidence type="ECO:0000256" key="2">
    <source>
        <dbReference type="PIRSR" id="PIRSR601310-3"/>
    </source>
</evidence>
<dbReference type="PRINTS" id="PR00332">
    <property type="entry name" value="HISTRIAD"/>
</dbReference>
<dbReference type="Gene3D" id="3.30.428.10">
    <property type="entry name" value="HIT-like"/>
    <property type="match status" value="1"/>
</dbReference>
<gene>
    <name evidence="5" type="ORF">ENV54_13560</name>
</gene>
<dbReference type="AlphaFoldDB" id="A0A7C4ATH8"/>
<dbReference type="InterPro" id="IPR011146">
    <property type="entry name" value="HIT-like"/>
</dbReference>
<dbReference type="GO" id="GO:0003824">
    <property type="term" value="F:catalytic activity"/>
    <property type="evidence" value="ECO:0007669"/>
    <property type="project" value="InterPro"/>
</dbReference>
<dbReference type="PANTHER" id="PTHR46648">
    <property type="entry name" value="HIT FAMILY PROTEIN 1"/>
    <property type="match status" value="1"/>
</dbReference>
<evidence type="ECO:0000313" key="5">
    <source>
        <dbReference type="EMBL" id="HGH62308.1"/>
    </source>
</evidence>
<dbReference type="SUPFAM" id="SSF54197">
    <property type="entry name" value="HIT-like"/>
    <property type="match status" value="1"/>
</dbReference>
<feature type="domain" description="HIT" evidence="4">
    <location>
        <begin position="8"/>
        <end position="115"/>
    </location>
</feature>
<dbReference type="InterPro" id="IPR039384">
    <property type="entry name" value="HINT"/>
</dbReference>